<keyword evidence="2" id="KW-1185">Reference proteome</keyword>
<dbReference type="Proteomes" id="UP001500827">
    <property type="component" value="Unassembled WGS sequence"/>
</dbReference>
<dbReference type="RefSeq" id="WP_344699736.1">
    <property type="nucleotide sequence ID" value="NZ_BAABBM010000001.1"/>
</dbReference>
<accession>A0ABP7LKN9</accession>
<proteinExistence type="predicted"/>
<sequence>MPEWLIERGIGEIRSVLVQDGEIVEARIELDGSPRAGSVLAGRLASVGTGGRNAVARDAENREYLLPRGAGGATEGSALNIEVTREAIPGAEPWKRPLARITDEQPRPAIAPAGNQLPFPSPRDELAALGWNDLLEEARSGIVRFAGGELRISPTPAMTLIDVDGLMPPDELAERGASAAAEATRRLDIGGSIGIDLPTAGSKAARQSAGARIDDALPQPFERTVVNGFGFVQIVRPRHRASLVELAQDRANFEARALLRHAAMDAPGAKRLVAHPALIAALEACSGWLDELSRQIGGAVELRADPSLPIAGGYAEKL</sequence>
<evidence type="ECO:0000313" key="1">
    <source>
        <dbReference type="EMBL" id="GAA3902827.1"/>
    </source>
</evidence>
<comment type="caution">
    <text evidence="1">The sequence shown here is derived from an EMBL/GenBank/DDBJ whole genome shotgun (WGS) entry which is preliminary data.</text>
</comment>
<gene>
    <name evidence="1" type="ORF">GCM10022276_21930</name>
</gene>
<name>A0ABP7LKN9_9SPHN</name>
<protein>
    <submittedName>
        <fullName evidence="1">Uncharacterized protein</fullName>
    </submittedName>
</protein>
<evidence type="ECO:0000313" key="2">
    <source>
        <dbReference type="Proteomes" id="UP001500827"/>
    </source>
</evidence>
<reference evidence="2" key="1">
    <citation type="journal article" date="2019" name="Int. J. Syst. Evol. Microbiol.">
        <title>The Global Catalogue of Microorganisms (GCM) 10K type strain sequencing project: providing services to taxonomists for standard genome sequencing and annotation.</title>
        <authorList>
            <consortium name="The Broad Institute Genomics Platform"/>
            <consortium name="The Broad Institute Genome Sequencing Center for Infectious Disease"/>
            <person name="Wu L."/>
            <person name="Ma J."/>
        </authorList>
    </citation>
    <scope>NUCLEOTIDE SEQUENCE [LARGE SCALE GENOMIC DNA]</scope>
    <source>
        <strain evidence="2">JCM 17543</strain>
    </source>
</reference>
<organism evidence="1 2">
    <name type="scientific">Sphingomonas limnosediminicola</name>
    <dbReference type="NCBI Taxonomy" id="940133"/>
    <lineage>
        <taxon>Bacteria</taxon>
        <taxon>Pseudomonadati</taxon>
        <taxon>Pseudomonadota</taxon>
        <taxon>Alphaproteobacteria</taxon>
        <taxon>Sphingomonadales</taxon>
        <taxon>Sphingomonadaceae</taxon>
        <taxon>Sphingomonas</taxon>
    </lineage>
</organism>
<dbReference type="EMBL" id="BAABBM010000001">
    <property type="protein sequence ID" value="GAA3902827.1"/>
    <property type="molecule type" value="Genomic_DNA"/>
</dbReference>